<protein>
    <submittedName>
        <fullName evidence="1">Uncharacterized protein</fullName>
    </submittedName>
</protein>
<evidence type="ECO:0000313" key="1">
    <source>
        <dbReference type="EMBL" id="MFB9074404.1"/>
    </source>
</evidence>
<comment type="caution">
    <text evidence="1">The sequence shown here is derived from an EMBL/GenBank/DDBJ whole genome shotgun (WGS) entry which is preliminary data.</text>
</comment>
<name>A0ABV5G704_9MICC</name>
<keyword evidence="2" id="KW-1185">Reference proteome</keyword>
<accession>A0ABV5G704</accession>
<proteinExistence type="predicted"/>
<dbReference type="EMBL" id="JBHMFI010000002">
    <property type="protein sequence ID" value="MFB9074404.1"/>
    <property type="molecule type" value="Genomic_DNA"/>
</dbReference>
<organism evidence="1 2">
    <name type="scientific">Citricoccus parietis</name>
    <dbReference type="NCBI Taxonomy" id="592307"/>
    <lineage>
        <taxon>Bacteria</taxon>
        <taxon>Bacillati</taxon>
        <taxon>Actinomycetota</taxon>
        <taxon>Actinomycetes</taxon>
        <taxon>Micrococcales</taxon>
        <taxon>Micrococcaceae</taxon>
        <taxon>Citricoccus</taxon>
    </lineage>
</organism>
<reference evidence="1 2" key="1">
    <citation type="submission" date="2024-09" db="EMBL/GenBank/DDBJ databases">
        <authorList>
            <person name="Sun Q."/>
            <person name="Mori K."/>
        </authorList>
    </citation>
    <scope>NUCLEOTIDE SEQUENCE [LARGE SCALE GENOMIC DNA]</scope>
    <source>
        <strain evidence="1 2">CCM 7609</strain>
    </source>
</reference>
<gene>
    <name evidence="1" type="ORF">ACFFX0_25720</name>
</gene>
<dbReference type="Proteomes" id="UP001589575">
    <property type="component" value="Unassembled WGS sequence"/>
</dbReference>
<evidence type="ECO:0000313" key="2">
    <source>
        <dbReference type="Proteomes" id="UP001589575"/>
    </source>
</evidence>
<sequence length="72" mass="7667">MKQSSQPQPCHPTLDLLLELLDLSSDLINRTRRFVGVKLAGEGNLDTHLGLGVVDPCVGDVGVNFPDQVGLG</sequence>